<organism evidence="1 2">
    <name type="scientific">Colletotrichum godetiae</name>
    <dbReference type="NCBI Taxonomy" id="1209918"/>
    <lineage>
        <taxon>Eukaryota</taxon>
        <taxon>Fungi</taxon>
        <taxon>Dikarya</taxon>
        <taxon>Ascomycota</taxon>
        <taxon>Pezizomycotina</taxon>
        <taxon>Sordariomycetes</taxon>
        <taxon>Hypocreomycetidae</taxon>
        <taxon>Glomerellales</taxon>
        <taxon>Glomerellaceae</taxon>
        <taxon>Colletotrichum</taxon>
        <taxon>Colletotrichum acutatum species complex</taxon>
    </lineage>
</organism>
<protein>
    <submittedName>
        <fullName evidence="1">Bet V I allergen</fullName>
    </submittedName>
</protein>
<gene>
    <name evidence="1" type="ORF">BDP55DRAFT_417775</name>
</gene>
<dbReference type="RefSeq" id="XP_060422647.1">
    <property type="nucleotide sequence ID" value="XM_060567421.1"/>
</dbReference>
<dbReference type="InterPro" id="IPR023393">
    <property type="entry name" value="START-like_dom_sf"/>
</dbReference>
<dbReference type="GeneID" id="85451947"/>
<dbReference type="InterPro" id="IPR019587">
    <property type="entry name" value="Polyketide_cyclase/dehydratase"/>
</dbReference>
<proteinExistence type="predicted"/>
<dbReference type="AlphaFoldDB" id="A0AAJ0A7E7"/>
<dbReference type="Gene3D" id="3.30.530.20">
    <property type="match status" value="1"/>
</dbReference>
<keyword evidence="2" id="KW-1185">Reference proteome</keyword>
<dbReference type="Proteomes" id="UP001224890">
    <property type="component" value="Unassembled WGS sequence"/>
</dbReference>
<dbReference type="PANTHER" id="PTHR39332">
    <property type="entry name" value="BLL4707 PROTEIN"/>
    <property type="match status" value="1"/>
</dbReference>
<dbReference type="PANTHER" id="PTHR39332:SF7">
    <property type="entry name" value="SRPBCC FAMILY PROTEIN"/>
    <property type="match status" value="1"/>
</dbReference>
<comment type="caution">
    <text evidence="1">The sequence shown here is derived from an EMBL/GenBank/DDBJ whole genome shotgun (WGS) entry which is preliminary data.</text>
</comment>
<dbReference type="Pfam" id="PF10604">
    <property type="entry name" value="Polyketide_cyc2"/>
    <property type="match status" value="1"/>
</dbReference>
<evidence type="ECO:0000313" key="2">
    <source>
        <dbReference type="Proteomes" id="UP001224890"/>
    </source>
</evidence>
<dbReference type="SUPFAM" id="SSF55961">
    <property type="entry name" value="Bet v1-like"/>
    <property type="match status" value="1"/>
</dbReference>
<evidence type="ECO:0000313" key="1">
    <source>
        <dbReference type="EMBL" id="KAK1657883.1"/>
    </source>
</evidence>
<dbReference type="CDD" id="cd07821">
    <property type="entry name" value="PYR_PYL_RCAR_like"/>
    <property type="match status" value="1"/>
</dbReference>
<accession>A0AAJ0A7E7</accession>
<sequence length="142" mass="15788">MAQDKTKEVVRVIDAPISDVWAVIAAFGSEKLWFPNVIQSSLEGFGIGSIRTLTFNNGHVVHERLEIADPETHTITYLILDGVPNTKSPRGTLKLTTISDIQTRFSWSGESEWTEPSFKPVLAGMLDEMFNGCMDAIESIFK</sequence>
<reference evidence="1" key="1">
    <citation type="submission" date="2021-06" db="EMBL/GenBank/DDBJ databases">
        <title>Comparative genomics, transcriptomics and evolutionary studies reveal genomic signatures of adaptation to plant cell wall in hemibiotrophic fungi.</title>
        <authorList>
            <consortium name="DOE Joint Genome Institute"/>
            <person name="Baroncelli R."/>
            <person name="Diaz J.F."/>
            <person name="Benocci T."/>
            <person name="Peng M."/>
            <person name="Battaglia E."/>
            <person name="Haridas S."/>
            <person name="Andreopoulos W."/>
            <person name="Labutti K."/>
            <person name="Pangilinan J."/>
            <person name="Floch G.L."/>
            <person name="Makela M.R."/>
            <person name="Henrissat B."/>
            <person name="Grigoriev I.V."/>
            <person name="Crouch J.A."/>
            <person name="De Vries R.P."/>
            <person name="Sukno S.A."/>
            <person name="Thon M.R."/>
        </authorList>
    </citation>
    <scope>NUCLEOTIDE SEQUENCE</scope>
    <source>
        <strain evidence="1">CBS 193.32</strain>
    </source>
</reference>
<name>A0AAJ0A7E7_9PEZI</name>
<dbReference type="EMBL" id="JAHMHR010000083">
    <property type="protein sequence ID" value="KAK1657883.1"/>
    <property type="molecule type" value="Genomic_DNA"/>
</dbReference>